<keyword evidence="3" id="KW-1185">Reference proteome</keyword>
<dbReference type="Proteomes" id="UP000828390">
    <property type="component" value="Unassembled WGS sequence"/>
</dbReference>
<evidence type="ECO:0000256" key="1">
    <source>
        <dbReference type="SAM" id="MobiDB-lite"/>
    </source>
</evidence>
<evidence type="ECO:0000313" key="2">
    <source>
        <dbReference type="EMBL" id="KAH3727806.1"/>
    </source>
</evidence>
<reference evidence="2" key="2">
    <citation type="submission" date="2020-11" db="EMBL/GenBank/DDBJ databases">
        <authorList>
            <person name="McCartney M.A."/>
            <person name="Auch B."/>
            <person name="Kono T."/>
            <person name="Mallez S."/>
            <person name="Becker A."/>
            <person name="Gohl D.M."/>
            <person name="Silverstein K.A.T."/>
            <person name="Koren S."/>
            <person name="Bechman K.B."/>
            <person name="Herman A."/>
            <person name="Abrahante J.E."/>
            <person name="Garbe J."/>
        </authorList>
    </citation>
    <scope>NUCLEOTIDE SEQUENCE</scope>
    <source>
        <strain evidence="2">Duluth1</strain>
        <tissue evidence="2">Whole animal</tissue>
    </source>
</reference>
<feature type="compositionally biased region" description="Polar residues" evidence="1">
    <location>
        <begin position="14"/>
        <end position="28"/>
    </location>
</feature>
<evidence type="ECO:0000313" key="3">
    <source>
        <dbReference type="Proteomes" id="UP000828390"/>
    </source>
</evidence>
<reference evidence="2" key="1">
    <citation type="journal article" date="2019" name="bioRxiv">
        <title>The Genome of the Zebra Mussel, Dreissena polymorpha: A Resource for Invasive Species Research.</title>
        <authorList>
            <person name="McCartney M.A."/>
            <person name="Auch B."/>
            <person name="Kono T."/>
            <person name="Mallez S."/>
            <person name="Zhang Y."/>
            <person name="Obille A."/>
            <person name="Becker A."/>
            <person name="Abrahante J.E."/>
            <person name="Garbe J."/>
            <person name="Badalamenti J.P."/>
            <person name="Herman A."/>
            <person name="Mangelson H."/>
            <person name="Liachko I."/>
            <person name="Sullivan S."/>
            <person name="Sone E.D."/>
            <person name="Koren S."/>
            <person name="Silverstein K.A.T."/>
            <person name="Beckman K.B."/>
            <person name="Gohl D.M."/>
        </authorList>
    </citation>
    <scope>NUCLEOTIDE SEQUENCE</scope>
    <source>
        <strain evidence="2">Duluth1</strain>
        <tissue evidence="2">Whole animal</tissue>
    </source>
</reference>
<dbReference type="EMBL" id="JAIWYP010000012">
    <property type="protein sequence ID" value="KAH3727806.1"/>
    <property type="molecule type" value="Genomic_DNA"/>
</dbReference>
<proteinExistence type="predicted"/>
<feature type="region of interest" description="Disordered" evidence="1">
    <location>
        <begin position="1"/>
        <end position="29"/>
    </location>
</feature>
<name>A0A9D4CPD6_DREPO</name>
<gene>
    <name evidence="2" type="ORF">DPMN_053751</name>
</gene>
<organism evidence="2 3">
    <name type="scientific">Dreissena polymorpha</name>
    <name type="common">Zebra mussel</name>
    <name type="synonym">Mytilus polymorpha</name>
    <dbReference type="NCBI Taxonomy" id="45954"/>
    <lineage>
        <taxon>Eukaryota</taxon>
        <taxon>Metazoa</taxon>
        <taxon>Spiralia</taxon>
        <taxon>Lophotrochozoa</taxon>
        <taxon>Mollusca</taxon>
        <taxon>Bivalvia</taxon>
        <taxon>Autobranchia</taxon>
        <taxon>Heteroconchia</taxon>
        <taxon>Euheterodonta</taxon>
        <taxon>Imparidentia</taxon>
        <taxon>Neoheterodontei</taxon>
        <taxon>Myida</taxon>
        <taxon>Dreissenoidea</taxon>
        <taxon>Dreissenidae</taxon>
        <taxon>Dreissena</taxon>
    </lineage>
</organism>
<comment type="caution">
    <text evidence="2">The sequence shown here is derived from an EMBL/GenBank/DDBJ whole genome shotgun (WGS) entry which is preliminary data.</text>
</comment>
<sequence>MPPEIYHYSKPDSKSMSSKQYANSLDNTHANDEDGICNSHLRLRPIFRESTDFCTGINDTERAIRVALDDAYETLERDTLSTVHVYNHMMFGRKQTEVNNDSGVLCSDEYSHISANDVVNIQADRSRGQPSDAYCYIGLINGNDRKHLSSDDYDHLVM</sequence>
<accession>A0A9D4CPD6</accession>
<protein>
    <submittedName>
        <fullName evidence="2">Uncharacterized protein</fullName>
    </submittedName>
</protein>
<dbReference type="AlphaFoldDB" id="A0A9D4CPD6"/>